<sequence>MHGEGHVCVSEKVKGATWGPEEMDKQRERERGGGASSNGGWRGSAAWNGRRKKRREMLPLFPEVCRGRRGRCAPPP</sequence>
<keyword evidence="3" id="KW-1185">Reference proteome</keyword>
<protein>
    <submittedName>
        <fullName evidence="2">Uncharacterized protein</fullName>
    </submittedName>
</protein>
<accession>A0A843VRS7</accession>
<evidence type="ECO:0000313" key="2">
    <source>
        <dbReference type="EMBL" id="MQL95744.1"/>
    </source>
</evidence>
<evidence type="ECO:0000256" key="1">
    <source>
        <dbReference type="SAM" id="MobiDB-lite"/>
    </source>
</evidence>
<feature type="compositionally biased region" description="Basic and acidic residues" evidence="1">
    <location>
        <begin position="22"/>
        <end position="32"/>
    </location>
</feature>
<dbReference type="Proteomes" id="UP000652761">
    <property type="component" value="Unassembled WGS sequence"/>
</dbReference>
<dbReference type="EMBL" id="NMUH01001830">
    <property type="protein sequence ID" value="MQL95744.1"/>
    <property type="molecule type" value="Genomic_DNA"/>
</dbReference>
<dbReference type="AlphaFoldDB" id="A0A843VRS7"/>
<feature type="compositionally biased region" description="Gly residues" evidence="1">
    <location>
        <begin position="33"/>
        <end position="42"/>
    </location>
</feature>
<name>A0A843VRS7_COLES</name>
<evidence type="ECO:0000313" key="3">
    <source>
        <dbReference type="Proteomes" id="UP000652761"/>
    </source>
</evidence>
<organism evidence="2 3">
    <name type="scientific">Colocasia esculenta</name>
    <name type="common">Wild taro</name>
    <name type="synonym">Arum esculentum</name>
    <dbReference type="NCBI Taxonomy" id="4460"/>
    <lineage>
        <taxon>Eukaryota</taxon>
        <taxon>Viridiplantae</taxon>
        <taxon>Streptophyta</taxon>
        <taxon>Embryophyta</taxon>
        <taxon>Tracheophyta</taxon>
        <taxon>Spermatophyta</taxon>
        <taxon>Magnoliopsida</taxon>
        <taxon>Liliopsida</taxon>
        <taxon>Araceae</taxon>
        <taxon>Aroideae</taxon>
        <taxon>Colocasieae</taxon>
        <taxon>Colocasia</taxon>
    </lineage>
</organism>
<feature type="region of interest" description="Disordered" evidence="1">
    <location>
        <begin position="1"/>
        <end position="53"/>
    </location>
</feature>
<reference evidence="2" key="1">
    <citation type="submission" date="2017-07" db="EMBL/GenBank/DDBJ databases">
        <title>Taro Niue Genome Assembly and Annotation.</title>
        <authorList>
            <person name="Atibalentja N."/>
            <person name="Keating K."/>
            <person name="Fields C.J."/>
        </authorList>
    </citation>
    <scope>NUCLEOTIDE SEQUENCE</scope>
    <source>
        <strain evidence="2">Niue_2</strain>
        <tissue evidence="2">Leaf</tissue>
    </source>
</reference>
<feature type="compositionally biased region" description="Basic and acidic residues" evidence="1">
    <location>
        <begin position="1"/>
        <end position="14"/>
    </location>
</feature>
<comment type="caution">
    <text evidence="2">The sequence shown here is derived from an EMBL/GenBank/DDBJ whole genome shotgun (WGS) entry which is preliminary data.</text>
</comment>
<gene>
    <name evidence="2" type="ORF">Taro_028411</name>
</gene>
<proteinExistence type="predicted"/>